<sequence>PNNWGNSLHRLSNTVQHDKVKDARLYPMTASLMASIRSSAALPSAGGLYILLSCKGVRYILSYS</sequence>
<evidence type="ECO:0000313" key="2">
    <source>
        <dbReference type="Proteomes" id="UP000265520"/>
    </source>
</evidence>
<feature type="non-terminal residue" evidence="1">
    <location>
        <position position="1"/>
    </location>
</feature>
<reference evidence="1 2" key="1">
    <citation type="journal article" date="2018" name="Front. Plant Sci.">
        <title>Red Clover (Trifolium pratense) and Zigzag Clover (T. medium) - A Picture of Genomic Similarities and Differences.</title>
        <authorList>
            <person name="Dluhosova J."/>
            <person name="Istvanek J."/>
            <person name="Nedelnik J."/>
            <person name="Repkova J."/>
        </authorList>
    </citation>
    <scope>NUCLEOTIDE SEQUENCE [LARGE SCALE GENOMIC DNA]</scope>
    <source>
        <strain evidence="2">cv. 10/8</strain>
        <tissue evidence="1">Leaf</tissue>
    </source>
</reference>
<accession>A0A392PYS8</accession>
<evidence type="ECO:0000313" key="1">
    <source>
        <dbReference type="EMBL" id="MCI17303.1"/>
    </source>
</evidence>
<name>A0A392PYS8_9FABA</name>
<protein>
    <submittedName>
        <fullName evidence="1">Uncharacterized protein</fullName>
    </submittedName>
</protein>
<organism evidence="1 2">
    <name type="scientific">Trifolium medium</name>
    <dbReference type="NCBI Taxonomy" id="97028"/>
    <lineage>
        <taxon>Eukaryota</taxon>
        <taxon>Viridiplantae</taxon>
        <taxon>Streptophyta</taxon>
        <taxon>Embryophyta</taxon>
        <taxon>Tracheophyta</taxon>
        <taxon>Spermatophyta</taxon>
        <taxon>Magnoliopsida</taxon>
        <taxon>eudicotyledons</taxon>
        <taxon>Gunneridae</taxon>
        <taxon>Pentapetalae</taxon>
        <taxon>rosids</taxon>
        <taxon>fabids</taxon>
        <taxon>Fabales</taxon>
        <taxon>Fabaceae</taxon>
        <taxon>Papilionoideae</taxon>
        <taxon>50 kb inversion clade</taxon>
        <taxon>NPAAA clade</taxon>
        <taxon>Hologalegina</taxon>
        <taxon>IRL clade</taxon>
        <taxon>Trifolieae</taxon>
        <taxon>Trifolium</taxon>
    </lineage>
</organism>
<keyword evidence="2" id="KW-1185">Reference proteome</keyword>
<dbReference type="AlphaFoldDB" id="A0A392PYS8"/>
<proteinExistence type="predicted"/>
<dbReference type="Proteomes" id="UP000265520">
    <property type="component" value="Unassembled WGS sequence"/>
</dbReference>
<dbReference type="EMBL" id="LXQA010104838">
    <property type="protein sequence ID" value="MCI17303.1"/>
    <property type="molecule type" value="Genomic_DNA"/>
</dbReference>
<comment type="caution">
    <text evidence="1">The sequence shown here is derived from an EMBL/GenBank/DDBJ whole genome shotgun (WGS) entry which is preliminary data.</text>
</comment>